<dbReference type="Gene3D" id="1.10.1130.10">
    <property type="entry name" value="Flavocytochrome C3, Chain A"/>
    <property type="match status" value="1"/>
</dbReference>
<evidence type="ECO:0000256" key="6">
    <source>
        <dbReference type="ARBA" id="ARBA00022723"/>
    </source>
</evidence>
<feature type="signal peptide" evidence="13">
    <location>
        <begin position="1"/>
        <end position="20"/>
    </location>
</feature>
<dbReference type="PIRSF" id="PIRSF006105">
    <property type="entry name" value="NapB"/>
    <property type="match status" value="1"/>
</dbReference>
<evidence type="ECO:0000256" key="9">
    <source>
        <dbReference type="ARBA" id="ARBA00022982"/>
    </source>
</evidence>
<sequence length="165" mass="18488">MNILRHLALLLCLCASLSSAQQQPARSFTDAARGPTPITESTKPPVLGNAINDDVRRTRGWATQPPTIPHRVDGYQIDKNFNKCLDCHARARTETTQAIPVSATHYMDRSGRVLGQVSTRRYFCMQCHVAQENARPLVQNNFQDVDTVIQRAMQTQKANEKATKK</sequence>
<evidence type="ECO:0000256" key="5">
    <source>
        <dbReference type="ARBA" id="ARBA00022617"/>
    </source>
</evidence>
<comment type="subunit">
    <text evidence="12">Component of the periplasmic nitrate reductase NapAB complex composed of NapA and NapB.</text>
</comment>
<keyword evidence="15" id="KW-1185">Reference proteome</keyword>
<keyword evidence="6" id="KW-0479">Metal-binding</keyword>
<comment type="subcellular location">
    <subcellularLocation>
        <location evidence="1 12">Periplasm</location>
    </subcellularLocation>
</comment>
<dbReference type="RefSeq" id="WP_394492118.1">
    <property type="nucleotide sequence ID" value="NZ_JBIGIA010000030.1"/>
</dbReference>
<comment type="caution">
    <text evidence="14">The sequence shown here is derived from an EMBL/GenBank/DDBJ whole genome shotgun (WGS) entry which is preliminary data.</text>
</comment>
<evidence type="ECO:0000256" key="11">
    <source>
        <dbReference type="ARBA" id="ARBA00031832"/>
    </source>
</evidence>
<dbReference type="Proteomes" id="UP001606305">
    <property type="component" value="Unassembled WGS sequence"/>
</dbReference>
<evidence type="ECO:0000256" key="2">
    <source>
        <dbReference type="ARBA" id="ARBA00007368"/>
    </source>
</evidence>
<dbReference type="PANTHER" id="PTHR38604">
    <property type="entry name" value="PERIPLASMIC NITRATE REDUCTASE, ELECTRON TRANSFER SUBUNIT"/>
    <property type="match status" value="1"/>
</dbReference>
<dbReference type="SUPFAM" id="SSF48695">
    <property type="entry name" value="Multiheme cytochromes"/>
    <property type="match status" value="1"/>
</dbReference>
<gene>
    <name evidence="14" type="ORF">ACG00X_23330</name>
</gene>
<evidence type="ECO:0000256" key="4">
    <source>
        <dbReference type="ARBA" id="ARBA00022448"/>
    </source>
</evidence>
<evidence type="ECO:0000256" key="8">
    <source>
        <dbReference type="ARBA" id="ARBA00022764"/>
    </source>
</evidence>
<accession>A0ABW7GCV3</accession>
<protein>
    <recommendedName>
        <fullName evidence="3 12">Periplasmic nitrate reductase, electron transfer subunit</fullName>
    </recommendedName>
    <alternativeName>
        <fullName evidence="11 12">Diheme cytochrome c NapB</fullName>
    </alternativeName>
</protein>
<evidence type="ECO:0000313" key="15">
    <source>
        <dbReference type="Proteomes" id="UP001606305"/>
    </source>
</evidence>
<evidence type="ECO:0000256" key="3">
    <source>
        <dbReference type="ARBA" id="ARBA00013773"/>
    </source>
</evidence>
<organism evidence="14 15">
    <name type="scientific">Pelomonas nitida</name>
    <dbReference type="NCBI Taxonomy" id="3299027"/>
    <lineage>
        <taxon>Bacteria</taxon>
        <taxon>Pseudomonadati</taxon>
        <taxon>Pseudomonadota</taxon>
        <taxon>Betaproteobacteria</taxon>
        <taxon>Burkholderiales</taxon>
        <taxon>Sphaerotilaceae</taxon>
        <taxon>Roseateles</taxon>
    </lineage>
</organism>
<feature type="chain" id="PRO_5045695121" description="Periplasmic nitrate reductase, electron transfer subunit" evidence="13">
    <location>
        <begin position="21"/>
        <end position="165"/>
    </location>
</feature>
<keyword evidence="5" id="KW-0349">Heme</keyword>
<dbReference type="EMBL" id="JBIGIA010000030">
    <property type="protein sequence ID" value="MFG6459770.1"/>
    <property type="molecule type" value="Genomic_DNA"/>
</dbReference>
<keyword evidence="8 12" id="KW-0574">Periplasm</keyword>
<evidence type="ECO:0000256" key="7">
    <source>
        <dbReference type="ARBA" id="ARBA00022729"/>
    </source>
</evidence>
<comment type="similarity">
    <text evidence="2 12">Belongs to the NapB family.</text>
</comment>
<dbReference type="InterPro" id="IPR005591">
    <property type="entry name" value="NapB"/>
</dbReference>
<dbReference type="PANTHER" id="PTHR38604:SF1">
    <property type="entry name" value="PERIPLASMIC NITRATE REDUCTASE, ELECTRON TRANSFER SUBUNIT"/>
    <property type="match status" value="1"/>
</dbReference>
<reference evidence="14 15" key="1">
    <citation type="submission" date="2024-09" db="EMBL/GenBank/DDBJ databases">
        <title>Novel species of the genus Pelomonas and Roseateles isolated from streams.</title>
        <authorList>
            <person name="Lu H."/>
        </authorList>
    </citation>
    <scope>NUCLEOTIDE SEQUENCE [LARGE SCALE GENOMIC DNA]</scope>
    <source>
        <strain evidence="14 15">BYS96W</strain>
    </source>
</reference>
<evidence type="ECO:0000256" key="1">
    <source>
        <dbReference type="ARBA" id="ARBA00004418"/>
    </source>
</evidence>
<evidence type="ECO:0000313" key="14">
    <source>
        <dbReference type="EMBL" id="MFG6459770.1"/>
    </source>
</evidence>
<dbReference type="InterPro" id="IPR036280">
    <property type="entry name" value="Multihaem_cyt_sf"/>
</dbReference>
<evidence type="ECO:0000256" key="13">
    <source>
        <dbReference type="SAM" id="SignalP"/>
    </source>
</evidence>
<name>A0ABW7GCV3_9BURK</name>
<comment type="function">
    <text evidence="12">Electron transfer subunit of the periplasmic nitrate reductase complex NapAB.</text>
</comment>
<proteinExistence type="inferred from homology"/>
<keyword evidence="7 13" id="KW-0732">Signal</keyword>
<keyword evidence="9 12" id="KW-0249">Electron transport</keyword>
<evidence type="ECO:0000256" key="10">
    <source>
        <dbReference type="ARBA" id="ARBA00023004"/>
    </source>
</evidence>
<keyword evidence="10" id="KW-0408">Iron</keyword>
<evidence type="ECO:0000256" key="12">
    <source>
        <dbReference type="PIRNR" id="PIRNR006105"/>
    </source>
</evidence>
<dbReference type="Pfam" id="PF03892">
    <property type="entry name" value="NapB"/>
    <property type="match status" value="1"/>
</dbReference>
<keyword evidence="4 12" id="KW-0813">Transport</keyword>